<dbReference type="InterPro" id="IPR050466">
    <property type="entry name" value="Carboxylest/Gibb_receptor"/>
</dbReference>
<dbReference type="SUPFAM" id="SSF53474">
    <property type="entry name" value="alpha/beta-Hydrolases"/>
    <property type="match status" value="1"/>
</dbReference>
<dbReference type="InterPro" id="IPR013094">
    <property type="entry name" value="AB_hydrolase_3"/>
</dbReference>
<sequence>MDFASSHNICDSRIGRSYTLFRLFIIILQPNHSRNLVPDMTPPEINRTPSARLVSKPSLTKRVVYFFKLWSLKLITKIGFAVVRLLQSQPSELRPTYLKAYPCRPRLVNRIFVPKEFHESAELFPLYIDLHAGGHALLDAQFDDEFCATFTNKFNVLVASIEYSKAPSNKFPKPTNDVVAIAQAIINDEKLPVDKSRVVLGGFSAGGNLSLSAGQILKDKIKGIASFYPITDFTLPLAEKQQSRPYRHAKDLDDLKDWGPIWDWAYIPPGQNMRDPLLSVRYAQADNLPRWIYMVGAEYDMLANEARDTISDLAGLDLRGRENGLYGFEKGTYKWTMARGVRHGFTHNLMNNPGPDAVALNKKRTEEMLEDFGAWLFSGPFAS</sequence>
<evidence type="ECO:0000313" key="2">
    <source>
        <dbReference type="EMBL" id="KAF4625234.1"/>
    </source>
</evidence>
<keyword evidence="3" id="KW-1185">Reference proteome</keyword>
<evidence type="ECO:0000313" key="3">
    <source>
        <dbReference type="Proteomes" id="UP000566819"/>
    </source>
</evidence>
<protein>
    <recommendedName>
        <fullName evidence="1">Alpha/beta hydrolase fold-3 domain-containing protein</fullName>
    </recommendedName>
</protein>
<name>A0A8H4R7U7_9HELO</name>
<comment type="caution">
    <text evidence="2">The sequence shown here is derived from an EMBL/GenBank/DDBJ whole genome shotgun (WGS) entry which is preliminary data.</text>
</comment>
<dbReference type="AlphaFoldDB" id="A0A8H4R7U7"/>
<organism evidence="2 3">
    <name type="scientific">Cudoniella acicularis</name>
    <dbReference type="NCBI Taxonomy" id="354080"/>
    <lineage>
        <taxon>Eukaryota</taxon>
        <taxon>Fungi</taxon>
        <taxon>Dikarya</taxon>
        <taxon>Ascomycota</taxon>
        <taxon>Pezizomycotina</taxon>
        <taxon>Leotiomycetes</taxon>
        <taxon>Helotiales</taxon>
        <taxon>Tricladiaceae</taxon>
        <taxon>Cudoniella</taxon>
    </lineage>
</organism>
<dbReference type="OrthoDB" id="408631at2759"/>
<dbReference type="Gene3D" id="3.40.50.1820">
    <property type="entry name" value="alpha/beta hydrolase"/>
    <property type="match status" value="1"/>
</dbReference>
<accession>A0A8H4R7U7</accession>
<dbReference type="InterPro" id="IPR029058">
    <property type="entry name" value="AB_hydrolase_fold"/>
</dbReference>
<dbReference type="GO" id="GO:0016787">
    <property type="term" value="F:hydrolase activity"/>
    <property type="evidence" value="ECO:0007669"/>
    <property type="project" value="InterPro"/>
</dbReference>
<proteinExistence type="predicted"/>
<reference evidence="2 3" key="1">
    <citation type="submission" date="2020-03" db="EMBL/GenBank/DDBJ databases">
        <title>Draft Genome Sequence of Cudoniella acicularis.</title>
        <authorList>
            <person name="Buettner E."/>
            <person name="Kellner H."/>
        </authorList>
    </citation>
    <scope>NUCLEOTIDE SEQUENCE [LARGE SCALE GENOMIC DNA]</scope>
    <source>
        <strain evidence="2 3">DSM 108380</strain>
    </source>
</reference>
<dbReference type="Proteomes" id="UP000566819">
    <property type="component" value="Unassembled WGS sequence"/>
</dbReference>
<dbReference type="PANTHER" id="PTHR23024">
    <property type="entry name" value="ARYLACETAMIDE DEACETYLASE"/>
    <property type="match status" value="1"/>
</dbReference>
<gene>
    <name evidence="2" type="ORF">G7Y89_g12933</name>
</gene>
<dbReference type="PANTHER" id="PTHR23024:SF24">
    <property type="entry name" value="ALPHA_BETA HYDROLASE FOLD-3 DOMAIN-CONTAINING PROTEIN"/>
    <property type="match status" value="1"/>
</dbReference>
<dbReference type="EMBL" id="JAAMPI010001430">
    <property type="protein sequence ID" value="KAF4625234.1"/>
    <property type="molecule type" value="Genomic_DNA"/>
</dbReference>
<feature type="domain" description="Alpha/beta hydrolase fold-3" evidence="1">
    <location>
        <begin position="129"/>
        <end position="313"/>
    </location>
</feature>
<evidence type="ECO:0000259" key="1">
    <source>
        <dbReference type="Pfam" id="PF07859"/>
    </source>
</evidence>
<dbReference type="Pfam" id="PF07859">
    <property type="entry name" value="Abhydrolase_3"/>
    <property type="match status" value="1"/>
</dbReference>